<dbReference type="Proteomes" id="UP001305779">
    <property type="component" value="Unassembled WGS sequence"/>
</dbReference>
<dbReference type="SMART" id="SM01252">
    <property type="entry name" value="KilA-N"/>
    <property type="match status" value="1"/>
</dbReference>
<keyword evidence="2" id="KW-0183">Conidiation</keyword>
<feature type="domain" description="HTH APSES-type" evidence="5">
    <location>
        <begin position="65"/>
        <end position="175"/>
    </location>
</feature>
<reference evidence="6 7" key="1">
    <citation type="journal article" date="2023" name="G3 (Bethesda)">
        <title>A chromosome-level genome assembly of Zasmidium syzygii isolated from banana leaves.</title>
        <authorList>
            <person name="van Westerhoven A.C."/>
            <person name="Mehrabi R."/>
            <person name="Talebi R."/>
            <person name="Steentjes M.B.F."/>
            <person name="Corcolon B."/>
            <person name="Chong P.A."/>
            <person name="Kema G.H.J."/>
            <person name="Seidl M.F."/>
        </authorList>
    </citation>
    <scope>NUCLEOTIDE SEQUENCE [LARGE SCALE GENOMIC DNA]</scope>
    <source>
        <strain evidence="6 7">P124</strain>
    </source>
</reference>
<dbReference type="EMBL" id="JAXOVC010000014">
    <property type="protein sequence ID" value="KAK4494138.1"/>
    <property type="molecule type" value="Genomic_DNA"/>
</dbReference>
<keyword evidence="1" id="KW-0749">Sporulation</keyword>
<feature type="compositionally biased region" description="Basic residues" evidence="3">
    <location>
        <begin position="231"/>
        <end position="245"/>
    </location>
</feature>
<protein>
    <recommendedName>
        <fullName evidence="5">HTH APSES-type domain-containing protein</fullName>
    </recommendedName>
</protein>
<evidence type="ECO:0000256" key="1">
    <source>
        <dbReference type="ARBA" id="ARBA00022969"/>
    </source>
</evidence>
<evidence type="ECO:0000256" key="3">
    <source>
        <dbReference type="SAM" id="MobiDB-lite"/>
    </source>
</evidence>
<dbReference type="PANTHER" id="PTHR38044">
    <property type="entry name" value="BOUQUET FORMATION PROTEIN 4"/>
    <property type="match status" value="1"/>
</dbReference>
<feature type="transmembrane region" description="Helical" evidence="4">
    <location>
        <begin position="381"/>
        <end position="404"/>
    </location>
</feature>
<feature type="region of interest" description="Disordered" evidence="3">
    <location>
        <begin position="297"/>
        <end position="366"/>
    </location>
</feature>
<feature type="region of interest" description="Disordered" evidence="3">
    <location>
        <begin position="169"/>
        <end position="269"/>
    </location>
</feature>
<dbReference type="InterPro" id="IPR036887">
    <property type="entry name" value="HTH_APSES_sf"/>
</dbReference>
<evidence type="ECO:0000256" key="4">
    <source>
        <dbReference type="SAM" id="Phobius"/>
    </source>
</evidence>
<keyword evidence="4" id="KW-1133">Transmembrane helix</keyword>
<sequence length="405" mass="44648">MSRPTLPEPRNPLLEEERAPSHEILVERRCLGQTELKVKPGQVNTSNATKLENLGVLDYAHLRVPLPKDLTGSGIFMKGANRKWPEAYFLMRRSSDGFISATGMFKAAFPYSQVEEETAEKEYIKSLKEASSEEIAGNVWIDPGKALDLADEYGIKLWIAALLDPEPITHGTSDPKKAIKSPPPYEMKEMANGVGRSPEKPSPAKSNAGRRSTRGARSIRSESPTLEKPKPTPRKIASPRKRRGGRAATLEPVDEDGSVKGDAVNGAHEDTVKVQIENTLVPDDKGDEQVESTKVNITMPSNHPDMPIPNDSAEMMQKAKEAVTEARKVDAPRTRKGKRKAEEMIDEDDEVGLEGPSTTRPVKRQRAAEIELRKEKIRRRAFAGIAASLALGYLIPTVMTTFGLQ</sequence>
<evidence type="ECO:0000256" key="2">
    <source>
        <dbReference type="ARBA" id="ARBA00023321"/>
    </source>
</evidence>
<dbReference type="SUPFAM" id="SSF54616">
    <property type="entry name" value="DNA-binding domain of Mlu1-box binding protein MBP1"/>
    <property type="match status" value="1"/>
</dbReference>
<organism evidence="6 7">
    <name type="scientific">Zasmidium cellare</name>
    <name type="common">Wine cellar mold</name>
    <name type="synonym">Racodium cellare</name>
    <dbReference type="NCBI Taxonomy" id="395010"/>
    <lineage>
        <taxon>Eukaryota</taxon>
        <taxon>Fungi</taxon>
        <taxon>Dikarya</taxon>
        <taxon>Ascomycota</taxon>
        <taxon>Pezizomycotina</taxon>
        <taxon>Dothideomycetes</taxon>
        <taxon>Dothideomycetidae</taxon>
        <taxon>Mycosphaerellales</taxon>
        <taxon>Mycosphaerellaceae</taxon>
        <taxon>Zasmidium</taxon>
    </lineage>
</organism>
<dbReference type="Gene3D" id="3.10.260.10">
    <property type="entry name" value="Transcription regulator HTH, APSES-type DNA-binding domain"/>
    <property type="match status" value="1"/>
</dbReference>
<dbReference type="PANTHER" id="PTHR38044:SF1">
    <property type="entry name" value="BOUQUET FORMATION PROTEIN 4"/>
    <property type="match status" value="1"/>
</dbReference>
<dbReference type="PROSITE" id="PS51299">
    <property type="entry name" value="HTH_APSES"/>
    <property type="match status" value="1"/>
</dbReference>
<gene>
    <name evidence="6" type="ORF">PRZ48_014436</name>
</gene>
<keyword evidence="7" id="KW-1185">Reference proteome</keyword>
<comment type="caution">
    <text evidence="6">The sequence shown here is derived from an EMBL/GenBank/DDBJ whole genome shotgun (WGS) entry which is preliminary data.</text>
</comment>
<name>A0ABR0DYS0_ZASCE</name>
<proteinExistence type="predicted"/>
<evidence type="ECO:0000259" key="5">
    <source>
        <dbReference type="PROSITE" id="PS51299"/>
    </source>
</evidence>
<feature type="compositionally biased region" description="Basic and acidic residues" evidence="3">
    <location>
        <begin position="317"/>
        <end position="333"/>
    </location>
</feature>
<evidence type="ECO:0000313" key="7">
    <source>
        <dbReference type="Proteomes" id="UP001305779"/>
    </source>
</evidence>
<accession>A0ABR0DYS0</accession>
<evidence type="ECO:0000313" key="6">
    <source>
        <dbReference type="EMBL" id="KAK4494138.1"/>
    </source>
</evidence>
<dbReference type="InterPro" id="IPR037548">
    <property type="entry name" value="Bqt4"/>
</dbReference>
<dbReference type="InterPro" id="IPR003163">
    <property type="entry name" value="Tscrpt_reg_HTH_APSES-type"/>
</dbReference>
<keyword evidence="4" id="KW-0812">Transmembrane</keyword>
<keyword evidence="4" id="KW-0472">Membrane</keyword>
<dbReference type="InterPro" id="IPR018004">
    <property type="entry name" value="KilA/APSES_HTH"/>
</dbReference>